<gene>
    <name evidence="2" type="ORF">FOZ62_025040</name>
</gene>
<name>A0A7J6QM53_PEROL</name>
<sequence>MSSKPSIITTAALVANLVLRCIAIGSPGSSKDPEDEYAVHVVSSPEFPELSAASLLTANNGVSCYYSNGKGGEDWEAFTFSLARGKAAQTEDVICPQTPEDKRCRIQLENAIKEDTEMIAEAKKIVGEWKAAMK</sequence>
<feature type="signal peptide" evidence="1">
    <location>
        <begin position="1"/>
        <end position="23"/>
    </location>
</feature>
<keyword evidence="1" id="KW-0732">Signal</keyword>
<evidence type="ECO:0000313" key="2">
    <source>
        <dbReference type="EMBL" id="KAF4709358.1"/>
    </source>
</evidence>
<organism evidence="2 3">
    <name type="scientific">Perkinsus olseni</name>
    <name type="common">Perkinsus atlanticus</name>
    <dbReference type="NCBI Taxonomy" id="32597"/>
    <lineage>
        <taxon>Eukaryota</taxon>
        <taxon>Sar</taxon>
        <taxon>Alveolata</taxon>
        <taxon>Perkinsozoa</taxon>
        <taxon>Perkinsea</taxon>
        <taxon>Perkinsida</taxon>
        <taxon>Perkinsidae</taxon>
        <taxon>Perkinsus</taxon>
    </lineage>
</organism>
<comment type="caution">
    <text evidence="2">The sequence shown here is derived from an EMBL/GenBank/DDBJ whole genome shotgun (WGS) entry which is preliminary data.</text>
</comment>
<evidence type="ECO:0000313" key="3">
    <source>
        <dbReference type="Proteomes" id="UP000574390"/>
    </source>
</evidence>
<feature type="chain" id="PRO_5029576788" evidence="1">
    <location>
        <begin position="24"/>
        <end position="134"/>
    </location>
</feature>
<dbReference type="EMBL" id="JABANM010028656">
    <property type="protein sequence ID" value="KAF4709358.1"/>
    <property type="molecule type" value="Genomic_DNA"/>
</dbReference>
<reference evidence="2 3" key="1">
    <citation type="submission" date="2020-04" db="EMBL/GenBank/DDBJ databases">
        <title>Perkinsus olseni comparative genomics.</title>
        <authorList>
            <person name="Bogema D.R."/>
        </authorList>
    </citation>
    <scope>NUCLEOTIDE SEQUENCE [LARGE SCALE GENOMIC DNA]</scope>
    <source>
        <strain evidence="2">ATCC PRA-205</strain>
    </source>
</reference>
<evidence type="ECO:0000256" key="1">
    <source>
        <dbReference type="SAM" id="SignalP"/>
    </source>
</evidence>
<protein>
    <submittedName>
        <fullName evidence="2">Uncharacterized protein</fullName>
    </submittedName>
</protein>
<dbReference type="AlphaFoldDB" id="A0A7J6QM53"/>
<dbReference type="Proteomes" id="UP000574390">
    <property type="component" value="Unassembled WGS sequence"/>
</dbReference>
<accession>A0A7J6QM53</accession>
<proteinExistence type="predicted"/>